<dbReference type="KEGG" id="salo:EF888_04310"/>
<dbReference type="AlphaFoldDB" id="A0A316GH90"/>
<dbReference type="SUPFAM" id="SSF52172">
    <property type="entry name" value="CheY-like"/>
    <property type="match status" value="1"/>
</dbReference>
<dbReference type="Gene3D" id="3.40.50.2300">
    <property type="match status" value="1"/>
</dbReference>
<dbReference type="PROSITE" id="PS50110">
    <property type="entry name" value="RESPONSE_REGULATORY"/>
    <property type="match status" value="1"/>
</dbReference>
<organism evidence="10 11">
    <name type="scientific">Silicimonas algicola</name>
    <dbReference type="NCBI Taxonomy" id="1826607"/>
    <lineage>
        <taxon>Bacteria</taxon>
        <taxon>Pseudomonadati</taxon>
        <taxon>Pseudomonadota</taxon>
        <taxon>Alphaproteobacteria</taxon>
        <taxon>Rhodobacterales</taxon>
        <taxon>Paracoccaceae</taxon>
    </lineage>
</organism>
<evidence type="ECO:0000259" key="9">
    <source>
        <dbReference type="PROSITE" id="PS51755"/>
    </source>
</evidence>
<dbReference type="EMBL" id="QGGV01000001">
    <property type="protein sequence ID" value="PWK58760.1"/>
    <property type="molecule type" value="Genomic_DNA"/>
</dbReference>
<dbReference type="SMART" id="SM00448">
    <property type="entry name" value="REC"/>
    <property type="match status" value="1"/>
</dbReference>
<dbReference type="Gene3D" id="1.10.10.10">
    <property type="entry name" value="Winged helix-like DNA-binding domain superfamily/Winged helix DNA-binding domain"/>
    <property type="match status" value="1"/>
</dbReference>
<dbReference type="InterPro" id="IPR001867">
    <property type="entry name" value="OmpR/PhoB-type_DNA-bd"/>
</dbReference>
<proteinExistence type="predicted"/>
<evidence type="ECO:0000256" key="2">
    <source>
        <dbReference type="ARBA" id="ARBA00023012"/>
    </source>
</evidence>
<gene>
    <name evidence="10" type="ORF">C8D95_101575</name>
</gene>
<reference evidence="10 11" key="1">
    <citation type="submission" date="2018-05" db="EMBL/GenBank/DDBJ databases">
        <title>Genomic Encyclopedia of Type Strains, Phase IV (KMG-IV): sequencing the most valuable type-strain genomes for metagenomic binning, comparative biology and taxonomic classification.</title>
        <authorList>
            <person name="Goeker M."/>
        </authorList>
    </citation>
    <scope>NUCLEOTIDE SEQUENCE [LARGE SCALE GENOMIC DNA]</scope>
    <source>
        <strain evidence="10 11">DSM 103371</strain>
    </source>
</reference>
<dbReference type="GO" id="GO:0006355">
    <property type="term" value="P:regulation of DNA-templated transcription"/>
    <property type="evidence" value="ECO:0007669"/>
    <property type="project" value="InterPro"/>
</dbReference>
<dbReference type="GO" id="GO:0000976">
    <property type="term" value="F:transcription cis-regulatory region binding"/>
    <property type="evidence" value="ECO:0007669"/>
    <property type="project" value="TreeGrafter"/>
</dbReference>
<accession>A0A316GH90</accession>
<feature type="domain" description="OmpR/PhoB-type" evidence="9">
    <location>
        <begin position="131"/>
        <end position="229"/>
    </location>
</feature>
<dbReference type="FunFam" id="3.40.50.2300:FF:000001">
    <property type="entry name" value="DNA-binding response regulator PhoB"/>
    <property type="match status" value="1"/>
</dbReference>
<evidence type="ECO:0000256" key="4">
    <source>
        <dbReference type="ARBA" id="ARBA00023125"/>
    </source>
</evidence>
<evidence type="ECO:0000313" key="10">
    <source>
        <dbReference type="EMBL" id="PWK58760.1"/>
    </source>
</evidence>
<feature type="domain" description="Response regulatory" evidence="8">
    <location>
        <begin position="5"/>
        <end position="118"/>
    </location>
</feature>
<evidence type="ECO:0000259" key="8">
    <source>
        <dbReference type="PROSITE" id="PS50110"/>
    </source>
</evidence>
<dbReference type="InterPro" id="IPR001789">
    <property type="entry name" value="Sig_transdc_resp-reg_receiver"/>
</dbReference>
<dbReference type="GO" id="GO:0000156">
    <property type="term" value="F:phosphorelay response regulator activity"/>
    <property type="evidence" value="ECO:0007669"/>
    <property type="project" value="TreeGrafter"/>
</dbReference>
<keyword evidence="4 7" id="KW-0238">DNA-binding</keyword>
<protein>
    <submittedName>
        <fullName evidence="10">Two-component system OmpR family response regulator</fullName>
    </submittedName>
</protein>
<dbReference type="GO" id="GO:0005829">
    <property type="term" value="C:cytosol"/>
    <property type="evidence" value="ECO:0007669"/>
    <property type="project" value="TreeGrafter"/>
</dbReference>
<keyword evidence="11" id="KW-1185">Reference proteome</keyword>
<dbReference type="Gene3D" id="6.10.250.690">
    <property type="match status" value="1"/>
</dbReference>
<keyword evidence="5" id="KW-0804">Transcription</keyword>
<name>A0A316GH90_9RHOB</name>
<dbReference type="RefSeq" id="WP_109757611.1">
    <property type="nucleotide sequence ID" value="NZ_CP034588.1"/>
</dbReference>
<dbReference type="PROSITE" id="PS51755">
    <property type="entry name" value="OMPR_PHOB"/>
    <property type="match status" value="1"/>
</dbReference>
<dbReference type="InterPro" id="IPR036388">
    <property type="entry name" value="WH-like_DNA-bd_sf"/>
</dbReference>
<dbReference type="SMART" id="SM00862">
    <property type="entry name" value="Trans_reg_C"/>
    <property type="match status" value="1"/>
</dbReference>
<keyword evidence="3" id="KW-0805">Transcription regulation</keyword>
<evidence type="ECO:0000313" key="11">
    <source>
        <dbReference type="Proteomes" id="UP000245390"/>
    </source>
</evidence>
<dbReference type="GO" id="GO:0032993">
    <property type="term" value="C:protein-DNA complex"/>
    <property type="evidence" value="ECO:0007669"/>
    <property type="project" value="TreeGrafter"/>
</dbReference>
<dbReference type="OrthoDB" id="9802426at2"/>
<keyword evidence="1 6" id="KW-0597">Phosphoprotein</keyword>
<dbReference type="InterPro" id="IPR039420">
    <property type="entry name" value="WalR-like"/>
</dbReference>
<comment type="caution">
    <text evidence="10">The sequence shown here is derived from an EMBL/GenBank/DDBJ whole genome shotgun (WGS) entry which is preliminary data.</text>
</comment>
<dbReference type="InterPro" id="IPR016032">
    <property type="entry name" value="Sig_transdc_resp-reg_C-effctor"/>
</dbReference>
<dbReference type="InterPro" id="IPR011006">
    <property type="entry name" value="CheY-like_superfamily"/>
</dbReference>
<evidence type="ECO:0000256" key="7">
    <source>
        <dbReference type="PROSITE-ProRule" id="PRU01091"/>
    </source>
</evidence>
<dbReference type="PANTHER" id="PTHR48111">
    <property type="entry name" value="REGULATOR OF RPOS"/>
    <property type="match status" value="1"/>
</dbReference>
<sequence length="233" mass="25118">MSNQTILVVDDDPQIREVLGMALERAGFTAVMARDGAEGLAQSRAIKPALAVLDIGLPEMDGLELCKAIRRDSDLPILFLTARDDEVDRILGLELGGDDYVTKPFSPRELVARVRAILKRTGGGRSAPDAPDTLQIGRLSLVPDSHVCKVDDQKVTLTSTEISILTKLMSRPTQVFSRPALVDAIWGPGMVVSDRTLDSHLRNLRSKLADAGCPDAIETLHGVGLRMGPCQGT</sequence>
<dbReference type="Proteomes" id="UP000245390">
    <property type="component" value="Unassembled WGS sequence"/>
</dbReference>
<dbReference type="SUPFAM" id="SSF46894">
    <property type="entry name" value="C-terminal effector domain of the bipartite response regulators"/>
    <property type="match status" value="1"/>
</dbReference>
<feature type="DNA-binding region" description="OmpR/PhoB-type" evidence="7">
    <location>
        <begin position="131"/>
        <end position="229"/>
    </location>
</feature>
<evidence type="ECO:0000256" key="3">
    <source>
        <dbReference type="ARBA" id="ARBA00023015"/>
    </source>
</evidence>
<evidence type="ECO:0000256" key="5">
    <source>
        <dbReference type="ARBA" id="ARBA00023163"/>
    </source>
</evidence>
<evidence type="ECO:0000256" key="1">
    <source>
        <dbReference type="ARBA" id="ARBA00022553"/>
    </source>
</evidence>
<feature type="modified residue" description="4-aspartylphosphate" evidence="6">
    <location>
        <position position="54"/>
    </location>
</feature>
<dbReference type="Pfam" id="PF00486">
    <property type="entry name" value="Trans_reg_C"/>
    <property type="match status" value="1"/>
</dbReference>
<evidence type="ECO:0000256" key="6">
    <source>
        <dbReference type="PROSITE-ProRule" id="PRU00169"/>
    </source>
</evidence>
<keyword evidence="2" id="KW-0902">Two-component regulatory system</keyword>
<dbReference type="Pfam" id="PF00072">
    <property type="entry name" value="Response_reg"/>
    <property type="match status" value="1"/>
</dbReference>
<dbReference type="CDD" id="cd00383">
    <property type="entry name" value="trans_reg_C"/>
    <property type="match status" value="1"/>
</dbReference>
<dbReference type="PANTHER" id="PTHR48111:SF59">
    <property type="entry name" value="TRANSCRIPTIONAL REGULATORY PROTEIN BAER"/>
    <property type="match status" value="1"/>
</dbReference>